<organism evidence="3 4">
    <name type="scientific">Nannocystis pusilla</name>
    <dbReference type="NCBI Taxonomy" id="889268"/>
    <lineage>
        <taxon>Bacteria</taxon>
        <taxon>Pseudomonadati</taxon>
        <taxon>Myxococcota</taxon>
        <taxon>Polyangia</taxon>
        <taxon>Nannocystales</taxon>
        <taxon>Nannocystaceae</taxon>
        <taxon>Nannocystis</taxon>
    </lineage>
</organism>
<reference evidence="3" key="1">
    <citation type="submission" date="2022-11" db="EMBL/GenBank/DDBJ databases">
        <title>Minimal conservation of predation-associated metabolite biosynthetic gene clusters underscores biosynthetic potential of Myxococcota including descriptions for ten novel species: Archangium lansinium sp. nov., Myxococcus landrumus sp. nov., Nannocystis bai.</title>
        <authorList>
            <person name="Ahearne A."/>
            <person name="Stevens C."/>
            <person name="Phillips K."/>
        </authorList>
    </citation>
    <scope>NUCLEOTIDE SEQUENCE</scope>
    <source>
        <strain evidence="3">Na p29</strain>
    </source>
</reference>
<evidence type="ECO:0000256" key="2">
    <source>
        <dbReference type="SAM" id="SignalP"/>
    </source>
</evidence>
<dbReference type="RefSeq" id="WP_267771845.1">
    <property type="nucleotide sequence ID" value="NZ_JAPNKE010000002.1"/>
</dbReference>
<gene>
    <name evidence="3" type="ORF">OV079_27200</name>
</gene>
<evidence type="ECO:0000313" key="3">
    <source>
        <dbReference type="EMBL" id="MCY1009186.1"/>
    </source>
</evidence>
<keyword evidence="4" id="KW-1185">Reference proteome</keyword>
<evidence type="ECO:0000256" key="1">
    <source>
        <dbReference type="SAM" id="Phobius"/>
    </source>
</evidence>
<name>A0A9X3F0H1_9BACT</name>
<dbReference type="EMBL" id="JAPNKE010000002">
    <property type="protein sequence ID" value="MCY1009186.1"/>
    <property type="molecule type" value="Genomic_DNA"/>
</dbReference>
<proteinExistence type="predicted"/>
<dbReference type="AlphaFoldDB" id="A0A9X3F0H1"/>
<feature type="chain" id="PRO_5040793986" description="Tetratricopeptide repeat protein" evidence="2">
    <location>
        <begin position="31"/>
        <end position="312"/>
    </location>
</feature>
<keyword evidence="1" id="KW-1133">Transmembrane helix</keyword>
<dbReference type="Proteomes" id="UP001150924">
    <property type="component" value="Unassembled WGS sequence"/>
</dbReference>
<accession>A0A9X3F0H1</accession>
<sequence length="312" mass="32649">MAMATHGRRWLSAGLAAALAVLPAVPEVRAAAPAKASDELNAKISALAQEAQTRFETADYAGAIELWTQAYAALPNEPAYDKRRNVLAYQIAQACVEAYELDPQLVYLRKAERLFDNYLQTISAKDKNTTAKVQGTLGELREKIRVAEAREAADKQVAAETAEGRGEDDGDALLAARKASEAREAEARANAEREARRARRLTIAGGALTGAGAIALGVMAYGLARGARVDRDGEAAKADGVTDPAVYSDLLDQGTAANTLAIATAVVGGVLVVTGIGLIGAGAAGQQRARRDLGLAPTWLRGGAGLVLQGRF</sequence>
<feature type="signal peptide" evidence="2">
    <location>
        <begin position="1"/>
        <end position="30"/>
    </location>
</feature>
<evidence type="ECO:0000313" key="4">
    <source>
        <dbReference type="Proteomes" id="UP001150924"/>
    </source>
</evidence>
<evidence type="ECO:0008006" key="5">
    <source>
        <dbReference type="Google" id="ProtNLM"/>
    </source>
</evidence>
<protein>
    <recommendedName>
        <fullName evidence="5">Tetratricopeptide repeat protein</fullName>
    </recommendedName>
</protein>
<keyword evidence="2" id="KW-0732">Signal</keyword>
<keyword evidence="1" id="KW-0472">Membrane</keyword>
<keyword evidence="1" id="KW-0812">Transmembrane</keyword>
<comment type="caution">
    <text evidence="3">The sequence shown here is derived from an EMBL/GenBank/DDBJ whole genome shotgun (WGS) entry which is preliminary data.</text>
</comment>
<feature type="transmembrane region" description="Helical" evidence="1">
    <location>
        <begin position="260"/>
        <end position="281"/>
    </location>
</feature>